<keyword evidence="9" id="KW-1185">Reference proteome</keyword>
<evidence type="ECO:0000256" key="4">
    <source>
        <dbReference type="ARBA" id="ARBA00023054"/>
    </source>
</evidence>
<proteinExistence type="predicted"/>
<dbReference type="InterPro" id="IPR021939">
    <property type="entry name" value="KN_motif"/>
</dbReference>
<dbReference type="AlphaFoldDB" id="A0AA47M7Q5"/>
<gene>
    <name evidence="8" type="primary">Kank3</name>
    <name evidence="8" type="ORF">N1851_028976</name>
</gene>
<feature type="compositionally biased region" description="Polar residues" evidence="7">
    <location>
        <begin position="242"/>
        <end position="254"/>
    </location>
</feature>
<keyword evidence="3 5" id="KW-0040">ANK repeat</keyword>
<feature type="compositionally biased region" description="Acidic residues" evidence="7">
    <location>
        <begin position="871"/>
        <end position="893"/>
    </location>
</feature>
<evidence type="ECO:0000256" key="6">
    <source>
        <dbReference type="SAM" id="Coils"/>
    </source>
</evidence>
<reference evidence="8" key="1">
    <citation type="journal article" date="2023" name="Front. Mar. Sci.">
        <title>A new Merluccius polli reference genome to investigate the effects of global change in West African waters.</title>
        <authorList>
            <person name="Mateo J.L."/>
            <person name="Blanco-Fernandez C."/>
            <person name="Garcia-Vazquez E."/>
            <person name="Machado-Schiaffino G."/>
        </authorList>
    </citation>
    <scope>NUCLEOTIDE SEQUENCE</scope>
    <source>
        <strain evidence="8">C29</strain>
        <tissue evidence="8">Fin</tissue>
    </source>
</reference>
<feature type="compositionally biased region" description="Polar residues" evidence="7">
    <location>
        <begin position="467"/>
        <end position="484"/>
    </location>
</feature>
<evidence type="ECO:0000256" key="3">
    <source>
        <dbReference type="ARBA" id="ARBA00023043"/>
    </source>
</evidence>
<dbReference type="InterPro" id="IPR047184">
    <property type="entry name" value="KANK1-4"/>
</dbReference>
<dbReference type="PANTHER" id="PTHR24168">
    <property type="entry name" value="KN MOTIF AND ANKYRIN REPEAT DOMAIN-CONTAINING"/>
    <property type="match status" value="1"/>
</dbReference>
<keyword evidence="2" id="KW-0677">Repeat</keyword>
<dbReference type="SMART" id="SM00248">
    <property type="entry name" value="ANK"/>
    <property type="match status" value="4"/>
</dbReference>
<evidence type="ECO:0000313" key="8">
    <source>
        <dbReference type="EMBL" id="KAK0135207.1"/>
    </source>
</evidence>
<protein>
    <submittedName>
        <fullName evidence="8">KN motif and ankyrin repeat domain-containing protein 3</fullName>
    </submittedName>
</protein>
<dbReference type="PANTHER" id="PTHR24168:SF23">
    <property type="entry name" value="KN MOTIF AND ANKYRIN REPEAT DOMAIN-CONTAINING PROTEIN 3"/>
    <property type="match status" value="1"/>
</dbReference>
<feature type="coiled-coil region" evidence="6">
    <location>
        <begin position="613"/>
        <end position="640"/>
    </location>
</feature>
<keyword evidence="1" id="KW-0597">Phosphoprotein</keyword>
<feature type="compositionally biased region" description="Acidic residues" evidence="7">
    <location>
        <begin position="849"/>
        <end position="864"/>
    </location>
</feature>
<dbReference type="SUPFAM" id="SSF48403">
    <property type="entry name" value="Ankyrin repeat"/>
    <property type="match status" value="1"/>
</dbReference>
<keyword evidence="4 6" id="KW-0175">Coiled coil</keyword>
<feature type="compositionally biased region" description="Low complexity" evidence="7">
    <location>
        <begin position="376"/>
        <end position="396"/>
    </location>
</feature>
<evidence type="ECO:0000256" key="7">
    <source>
        <dbReference type="SAM" id="MobiDB-lite"/>
    </source>
</evidence>
<dbReference type="InterPro" id="IPR036770">
    <property type="entry name" value="Ankyrin_rpt-contain_sf"/>
</dbReference>
<sequence>MGHLADKSRGKIWVQATCRKVHSNLLICTAYLQLVSETAVFVFQEASFDTRGASQVNDGLFVEQGAGVELRAGGRKLEAGRPPRQQQQQQQQLHPSAGCWRSNCGRAGVVGQVRIHGSLLASPSTELLKDMRWCRLNTLSGILPEASIPVDKMTQSVQVTPKLPDLGSPFLYCGPEEADQAASYSVQTPYGFQLDLDFLKYVEEIESGHNLRRAPVSLRRSGGRGTRLSQRSPSVGGGRTSGWASTESLASQGSEDGRVPPPPPPRNRIGSVPCDGLAISPLTILSAPPLSAGAKVPPPPPQRNPRVERTLLETSRRLQQEQNHHVHNGVRLQLADPPKPAFKSTAPAPVQGSTGTEGRLLPVASPGLVPPSGIWTRPSPQTSGRSTPGPGSSMTPLAPSQLQTVREQMATALRQLKDMEERVKGVPALERELAKLRAEKEMLLLALQEKREAEEMREAKERRKQPTETSTQTTEALQSSTQPKTPRLASPPASPGRHGGGRSEELKKLTARFEVKQEKAERQEKVAPKAPEKVLVPVEKKSVAVGEEKRMDSVVFYYSLGVKDACEGAEVHVRDQTTGTDAPPMGREEGTQTRTVQTQEAGVWVMESLLGVTSEAQREIDTLQDTIKFQQESMVALEHRLSSADRDLGTLRAQAEERKSRVTVEKGVLAKPTTMHVYVETTPSVPRHVGVTCHPEVVSACVGEDSAAYPVEQGTQTDVEVEEPVAAAVAAVEPVAVANAACQCESFPEEEEEDVVVVEVAMMEPRAVATVLKKRQLTIAEYQITPDEELVSAVEKIGAEEGKGSAPAKPKTGLLKSIMKRKDGTNTGSAGKKSLQFVGILNGGYESTSSEDEEEDEEDEEEDGSSSGESGEVECSDSDEEDEAALEEEETSDEERNVNLDESDTDEEALRAAHGDASEIVKEKFELSSKMREACLILKNHLNDDITALKSKEVLSSTHSIQLEWFRVSSAKMAQPPRVSDYLMAFTEVSAALLEHVVNMTDGNGNTALHYSVSHSNFGVVGLLLDTGVCCVDKQNKAGYTAIMLAALSAVKEEEDMAVVKKLFSLGNVNAKASQAGQTALMLAVSHGREEMVRALLDCGADVNVQDDEGSTALMCASEHGRSEIVSLLLDQPGCDISIVDNVSLLLQSTLGGGGFPFGR</sequence>
<accession>A0AA47M7Q5</accession>
<dbReference type="EMBL" id="JAOPHQ010005455">
    <property type="protein sequence ID" value="KAK0135207.1"/>
    <property type="molecule type" value="Genomic_DNA"/>
</dbReference>
<dbReference type="PROSITE" id="PS50088">
    <property type="entry name" value="ANK_REPEAT"/>
    <property type="match status" value="3"/>
</dbReference>
<evidence type="ECO:0000256" key="2">
    <source>
        <dbReference type="ARBA" id="ARBA00022737"/>
    </source>
</evidence>
<dbReference type="GO" id="GO:0005737">
    <property type="term" value="C:cytoplasm"/>
    <property type="evidence" value="ECO:0007669"/>
    <property type="project" value="TreeGrafter"/>
</dbReference>
<feature type="region of interest" description="Disordered" evidence="7">
    <location>
        <begin position="338"/>
        <end position="398"/>
    </location>
</feature>
<dbReference type="Gene3D" id="1.25.40.20">
    <property type="entry name" value="Ankyrin repeat-containing domain"/>
    <property type="match status" value="1"/>
</dbReference>
<evidence type="ECO:0000256" key="1">
    <source>
        <dbReference type="ARBA" id="ARBA00022553"/>
    </source>
</evidence>
<dbReference type="GO" id="GO:0030837">
    <property type="term" value="P:negative regulation of actin filament polymerization"/>
    <property type="evidence" value="ECO:0007669"/>
    <property type="project" value="InterPro"/>
</dbReference>
<dbReference type="Proteomes" id="UP001174136">
    <property type="component" value="Unassembled WGS sequence"/>
</dbReference>
<feature type="region of interest" description="Disordered" evidence="7">
    <location>
        <begin position="216"/>
        <end position="273"/>
    </location>
</feature>
<feature type="region of interest" description="Disordered" evidence="7">
    <location>
        <begin position="843"/>
        <end position="915"/>
    </location>
</feature>
<name>A0AA47M7Q5_MERPO</name>
<comment type="caution">
    <text evidence="8">The sequence shown here is derived from an EMBL/GenBank/DDBJ whole genome shotgun (WGS) entry which is preliminary data.</text>
</comment>
<dbReference type="InterPro" id="IPR002110">
    <property type="entry name" value="Ankyrin_rpt"/>
</dbReference>
<feature type="compositionally biased region" description="Basic and acidic residues" evidence="7">
    <location>
        <begin position="453"/>
        <end position="466"/>
    </location>
</feature>
<feature type="repeat" description="ANK" evidence="5">
    <location>
        <begin position="1109"/>
        <end position="1142"/>
    </location>
</feature>
<dbReference type="FunFam" id="1.25.40.20:FF:000017">
    <property type="entry name" value="KN motif and ankyrin repeat domain-containing protein 1"/>
    <property type="match status" value="1"/>
</dbReference>
<dbReference type="PROSITE" id="PS50297">
    <property type="entry name" value="ANK_REP_REGION"/>
    <property type="match status" value="2"/>
</dbReference>
<dbReference type="Pfam" id="PF12075">
    <property type="entry name" value="KN_motif"/>
    <property type="match status" value="1"/>
</dbReference>
<feature type="region of interest" description="Disordered" evidence="7">
    <location>
        <begin position="78"/>
        <end position="97"/>
    </location>
</feature>
<feature type="region of interest" description="Disordered" evidence="7">
    <location>
        <begin position="453"/>
        <end position="504"/>
    </location>
</feature>
<feature type="repeat" description="ANK" evidence="5">
    <location>
        <begin position="1004"/>
        <end position="1029"/>
    </location>
</feature>
<organism evidence="8 9">
    <name type="scientific">Merluccius polli</name>
    <name type="common">Benguela hake</name>
    <name type="synonym">Merluccius cadenati</name>
    <dbReference type="NCBI Taxonomy" id="89951"/>
    <lineage>
        <taxon>Eukaryota</taxon>
        <taxon>Metazoa</taxon>
        <taxon>Chordata</taxon>
        <taxon>Craniata</taxon>
        <taxon>Vertebrata</taxon>
        <taxon>Euteleostomi</taxon>
        <taxon>Actinopterygii</taxon>
        <taxon>Neopterygii</taxon>
        <taxon>Teleostei</taxon>
        <taxon>Neoteleostei</taxon>
        <taxon>Acanthomorphata</taxon>
        <taxon>Zeiogadaria</taxon>
        <taxon>Gadariae</taxon>
        <taxon>Gadiformes</taxon>
        <taxon>Gadoidei</taxon>
        <taxon>Merlucciidae</taxon>
        <taxon>Merluccius</taxon>
    </lineage>
</organism>
<feature type="repeat" description="ANK" evidence="5">
    <location>
        <begin position="1076"/>
        <end position="1108"/>
    </location>
</feature>
<evidence type="ECO:0000313" key="9">
    <source>
        <dbReference type="Proteomes" id="UP001174136"/>
    </source>
</evidence>
<evidence type="ECO:0000256" key="5">
    <source>
        <dbReference type="PROSITE-ProRule" id="PRU00023"/>
    </source>
</evidence>
<dbReference type="GO" id="GO:0005856">
    <property type="term" value="C:cytoskeleton"/>
    <property type="evidence" value="ECO:0007669"/>
    <property type="project" value="TreeGrafter"/>
</dbReference>
<dbReference type="Pfam" id="PF12796">
    <property type="entry name" value="Ank_2"/>
    <property type="match status" value="2"/>
</dbReference>